<dbReference type="Proteomes" id="UP001521116">
    <property type="component" value="Unassembled WGS sequence"/>
</dbReference>
<gene>
    <name evidence="2" type="ORF">SLS56_006665</name>
</gene>
<dbReference type="EMBL" id="JAJVDC020000078">
    <property type="protein sequence ID" value="KAL1626848.1"/>
    <property type="molecule type" value="Genomic_DNA"/>
</dbReference>
<dbReference type="Pfam" id="PF13911">
    <property type="entry name" value="AhpC-TSA_2"/>
    <property type="match status" value="1"/>
</dbReference>
<evidence type="ECO:0000313" key="2">
    <source>
        <dbReference type="EMBL" id="KAL1626848.1"/>
    </source>
</evidence>
<dbReference type="InterPro" id="IPR032801">
    <property type="entry name" value="PXL2A/B/C"/>
</dbReference>
<feature type="region of interest" description="Disordered" evidence="1">
    <location>
        <begin position="1"/>
        <end position="42"/>
    </location>
</feature>
<keyword evidence="3" id="KW-1185">Reference proteome</keyword>
<evidence type="ECO:0000256" key="1">
    <source>
        <dbReference type="SAM" id="MobiDB-lite"/>
    </source>
</evidence>
<reference evidence="2 3" key="1">
    <citation type="submission" date="2024-02" db="EMBL/GenBank/DDBJ databases">
        <title>De novo assembly and annotation of 12 fungi associated with fruit tree decline syndrome in Ontario, Canada.</title>
        <authorList>
            <person name="Sulman M."/>
            <person name="Ellouze W."/>
            <person name="Ilyukhin E."/>
        </authorList>
    </citation>
    <scope>NUCLEOTIDE SEQUENCE [LARGE SCALE GENOMIC DNA]</scope>
    <source>
        <strain evidence="2 3">M1-105</strain>
    </source>
</reference>
<proteinExistence type="predicted"/>
<accession>A0ABR3SQA4</accession>
<protein>
    <submittedName>
        <fullName evidence="2">Uncharacterized protein</fullName>
    </submittedName>
</protein>
<sequence length="295" mass="32975">MPLLKLRGTRHARRASTTDSDITDSSSPTTSSRSGHSSHSFNGTLSTNVSSISSFDQSNDHARTSFLHGSCYFDSADYFTQLREDVNVSDDCPDKKTLEEAGDIPIYDSEGTPKPFKSFFQGDMAIGQRQLVLFVRHFYCGACQAYLQALTKSIDPQTYFTMPIPTNIIIIGCGAPSMIASYKQYTGCPFPIFADPTRALYRALGMSISFDIGSKRPEYMRDIAPPAWLAGQIKQVGQQTKRQGVKRAMKSGNWLQIGGDFLFEDGEVVWCHRMRNYRDHTEVGTLRKVLEIDDD</sequence>
<dbReference type="PANTHER" id="PTHR28630">
    <property type="match status" value="1"/>
</dbReference>
<dbReference type="PANTHER" id="PTHR28630:SF3">
    <property type="entry name" value="PEROXIREDOXIN-LIKE 2C"/>
    <property type="match status" value="1"/>
</dbReference>
<dbReference type="InterPro" id="IPR036249">
    <property type="entry name" value="Thioredoxin-like_sf"/>
</dbReference>
<comment type="caution">
    <text evidence="2">The sequence shown here is derived from an EMBL/GenBank/DDBJ whole genome shotgun (WGS) entry which is preliminary data.</text>
</comment>
<feature type="compositionally biased region" description="Low complexity" evidence="1">
    <location>
        <begin position="17"/>
        <end position="40"/>
    </location>
</feature>
<dbReference type="SUPFAM" id="SSF52833">
    <property type="entry name" value="Thioredoxin-like"/>
    <property type="match status" value="1"/>
</dbReference>
<dbReference type="Gene3D" id="3.40.30.10">
    <property type="entry name" value="Glutaredoxin"/>
    <property type="match status" value="1"/>
</dbReference>
<evidence type="ECO:0000313" key="3">
    <source>
        <dbReference type="Proteomes" id="UP001521116"/>
    </source>
</evidence>
<name>A0ABR3SQA4_9PEZI</name>
<organism evidence="2 3">
    <name type="scientific">Neofusicoccum ribis</name>
    <dbReference type="NCBI Taxonomy" id="45134"/>
    <lineage>
        <taxon>Eukaryota</taxon>
        <taxon>Fungi</taxon>
        <taxon>Dikarya</taxon>
        <taxon>Ascomycota</taxon>
        <taxon>Pezizomycotina</taxon>
        <taxon>Dothideomycetes</taxon>
        <taxon>Dothideomycetes incertae sedis</taxon>
        <taxon>Botryosphaeriales</taxon>
        <taxon>Botryosphaeriaceae</taxon>
        <taxon>Neofusicoccum</taxon>
    </lineage>
</organism>
<dbReference type="CDD" id="cd02970">
    <property type="entry name" value="PRX_like2"/>
    <property type="match status" value="1"/>
</dbReference>